<feature type="region of interest" description="Disordered" evidence="1">
    <location>
        <begin position="43"/>
        <end position="64"/>
    </location>
</feature>
<reference evidence="2 3" key="1">
    <citation type="submission" date="2013-10" db="EMBL/GenBank/DDBJ databases">
        <title>Antibiotic resistance diversity of beta-lactamase producers in the General Hospital Vienna.</title>
        <authorList>
            <person name="Barisic I."/>
            <person name="Mitteregger D."/>
            <person name="Hirschl A.M."/>
            <person name="Noehammer C."/>
            <person name="Wiesinger-Mayr H."/>
        </authorList>
    </citation>
    <scope>NUCLEOTIDE SEQUENCE [LARGE SCALE GENOMIC DNA]</scope>
    <source>
        <strain evidence="2 3">ISC11</strain>
    </source>
</reference>
<dbReference type="PROSITE" id="PS51257">
    <property type="entry name" value="PROKAR_LIPOPROTEIN"/>
    <property type="match status" value="1"/>
</dbReference>
<name>A0A7G2IMA8_CITFR</name>
<evidence type="ECO:0000313" key="2">
    <source>
        <dbReference type="EMBL" id="CDL37481.1"/>
    </source>
</evidence>
<dbReference type="AlphaFoldDB" id="A0A7G2IMA8"/>
<proteinExistence type="predicted"/>
<evidence type="ECO:0000313" key="3">
    <source>
        <dbReference type="Proteomes" id="UP000019194"/>
    </source>
</evidence>
<evidence type="ECO:0000256" key="1">
    <source>
        <dbReference type="SAM" id="MobiDB-lite"/>
    </source>
</evidence>
<comment type="caution">
    <text evidence="2">The sequence shown here is derived from an EMBL/GenBank/DDBJ whole genome shotgun (WGS) entry which is preliminary data.</text>
</comment>
<dbReference type="EMBL" id="CBWP010000028">
    <property type="protein sequence ID" value="CDL37481.1"/>
    <property type="molecule type" value="Genomic_DNA"/>
</dbReference>
<dbReference type="Proteomes" id="UP000019194">
    <property type="component" value="Unassembled WGS sequence"/>
</dbReference>
<sequence length="64" mass="6816">MSTVSRLYPLSGLAALVLVGCSSQPAQPLKKGEKAVDVASVVRQKNARQRERPGRMGAGFGKDF</sequence>
<organism evidence="2 3">
    <name type="scientific">Citrobacter freundii</name>
    <dbReference type="NCBI Taxonomy" id="546"/>
    <lineage>
        <taxon>Bacteria</taxon>
        <taxon>Pseudomonadati</taxon>
        <taxon>Pseudomonadota</taxon>
        <taxon>Gammaproteobacteria</taxon>
        <taxon>Enterobacterales</taxon>
        <taxon>Enterobacteriaceae</taxon>
        <taxon>Citrobacter</taxon>
        <taxon>Citrobacter freundii complex</taxon>
    </lineage>
</organism>
<accession>A0A7G2IMA8</accession>
<keyword evidence="2" id="KW-0449">Lipoprotein</keyword>
<protein>
    <submittedName>
        <fullName evidence="2">Lipoprotein</fullName>
    </submittedName>
</protein>